<proteinExistence type="predicted"/>
<sequence length="232" mass="24995">MTTDRHRTTMVPANVVAGVAAGAATLALSEVSESLDARIVGRMQSAGVRHPRRWLAGLSAAGVLAGYAGDRAAARAEAQALEAPEDLVRTRALTPQVRAVVQGMLEAADNADAPVLLGQLALAQESYFDDGAEGFRHTVEFLVPEEVVRVVPHHQGYPVQARYRAADGTPLLISLQIAEGKLSHLSIDFADEDHFEDEDAIDVVEELIDRWPDPAALRYMHESADGHHQPLS</sequence>
<comment type="caution">
    <text evidence="1">The sequence shown here is derived from an EMBL/GenBank/DDBJ whole genome shotgun (WGS) entry which is preliminary data.</text>
</comment>
<keyword evidence="2" id="KW-1185">Reference proteome</keyword>
<gene>
    <name evidence="1" type="ORF">ACFPCS_00005</name>
</gene>
<dbReference type="EMBL" id="JBHSIW010000002">
    <property type="protein sequence ID" value="MFC4901948.1"/>
    <property type="molecule type" value="Genomic_DNA"/>
</dbReference>
<evidence type="ECO:0000313" key="1">
    <source>
        <dbReference type="EMBL" id="MFC4901948.1"/>
    </source>
</evidence>
<reference evidence="2" key="1">
    <citation type="journal article" date="2019" name="Int. J. Syst. Evol. Microbiol.">
        <title>The Global Catalogue of Microorganisms (GCM) 10K type strain sequencing project: providing services to taxonomists for standard genome sequencing and annotation.</title>
        <authorList>
            <consortium name="The Broad Institute Genomics Platform"/>
            <consortium name="The Broad Institute Genome Sequencing Center for Infectious Disease"/>
            <person name="Wu L."/>
            <person name="Ma J."/>
        </authorList>
    </citation>
    <scope>NUCLEOTIDE SEQUENCE [LARGE SCALE GENOMIC DNA]</scope>
    <source>
        <strain evidence="2">CGMCC 4.6946</strain>
    </source>
</reference>
<accession>A0ABV9TEF2</accession>
<organism evidence="1 2">
    <name type="scientific">Kocuria oceani</name>
    <dbReference type="NCBI Taxonomy" id="988827"/>
    <lineage>
        <taxon>Bacteria</taxon>
        <taxon>Bacillati</taxon>
        <taxon>Actinomycetota</taxon>
        <taxon>Actinomycetes</taxon>
        <taxon>Micrococcales</taxon>
        <taxon>Micrococcaceae</taxon>
        <taxon>Kocuria</taxon>
    </lineage>
</organism>
<dbReference type="Proteomes" id="UP001595797">
    <property type="component" value="Unassembled WGS sequence"/>
</dbReference>
<evidence type="ECO:0000313" key="2">
    <source>
        <dbReference type="Proteomes" id="UP001595797"/>
    </source>
</evidence>
<name>A0ABV9TEF2_9MICC</name>
<protein>
    <submittedName>
        <fullName evidence="1">Uncharacterized protein</fullName>
    </submittedName>
</protein>
<dbReference type="RefSeq" id="WP_277551276.1">
    <property type="nucleotide sequence ID" value="NZ_JARAMH010000008.1"/>
</dbReference>